<reference evidence="1" key="1">
    <citation type="journal article" date="2015" name="Nature">
        <title>Complex archaea that bridge the gap between prokaryotes and eukaryotes.</title>
        <authorList>
            <person name="Spang A."/>
            <person name="Saw J.H."/>
            <person name="Jorgensen S.L."/>
            <person name="Zaremba-Niedzwiedzka K."/>
            <person name="Martijn J."/>
            <person name="Lind A.E."/>
            <person name="van Eijk R."/>
            <person name="Schleper C."/>
            <person name="Guy L."/>
            <person name="Ettema T.J."/>
        </authorList>
    </citation>
    <scope>NUCLEOTIDE SEQUENCE</scope>
</reference>
<evidence type="ECO:0000313" key="1">
    <source>
        <dbReference type="EMBL" id="KKN24419.1"/>
    </source>
</evidence>
<organism evidence="1">
    <name type="scientific">marine sediment metagenome</name>
    <dbReference type="NCBI Taxonomy" id="412755"/>
    <lineage>
        <taxon>unclassified sequences</taxon>
        <taxon>metagenomes</taxon>
        <taxon>ecological metagenomes</taxon>
    </lineage>
</organism>
<name>A0A0F9P2X3_9ZZZZ</name>
<proteinExistence type="predicted"/>
<comment type="caution">
    <text evidence="1">The sequence shown here is derived from an EMBL/GenBank/DDBJ whole genome shotgun (WGS) entry which is preliminary data.</text>
</comment>
<dbReference type="EMBL" id="LAZR01002883">
    <property type="protein sequence ID" value="KKN24419.1"/>
    <property type="molecule type" value="Genomic_DNA"/>
</dbReference>
<protein>
    <submittedName>
        <fullName evidence="1">Uncharacterized protein</fullName>
    </submittedName>
</protein>
<sequence>MCYNICVDDSELIPWEPQYPYLPTNQNKRRVLSYLVLGHSLVEALDLAGIKERAFYMWKSRDKDFAYWASLGLEQLRREKRDDIVGANHLRIAHMIQEDTMLQVATIMKIPVELRSREQNKYMRGVISVFGSATQMKAIRDFVENGELEDTKPVSIFDKLAAARDKIVEGEFKEIAE</sequence>
<gene>
    <name evidence="1" type="ORF">LCGC14_0894890</name>
</gene>
<dbReference type="AlphaFoldDB" id="A0A0F9P2X3"/>
<accession>A0A0F9P2X3</accession>